<feature type="active site" evidence="5">
    <location>
        <position position="89"/>
    </location>
</feature>
<comment type="cofactor">
    <cofactor evidence="1">
        <name>Zn(2+)</name>
        <dbReference type="ChEBI" id="CHEBI:29105"/>
    </cofactor>
</comment>
<keyword evidence="4" id="KW-0862">Zinc</keyword>
<dbReference type="HOGENOM" id="CLU_021802_7_0_9"/>
<dbReference type="Proteomes" id="UP000013085">
    <property type="component" value="Unassembled WGS sequence"/>
</dbReference>
<dbReference type="SUPFAM" id="SSF53187">
    <property type="entry name" value="Zn-dependent exopeptidases"/>
    <property type="match status" value="1"/>
</dbReference>
<dbReference type="Pfam" id="PF01546">
    <property type="entry name" value="Peptidase_M20"/>
    <property type="match status" value="1"/>
</dbReference>
<comment type="caution">
    <text evidence="7">The sequence shown here is derived from an EMBL/GenBank/DDBJ whole genome shotgun (WGS) entry which is preliminary data.</text>
</comment>
<dbReference type="PIRSF" id="PIRSF037238">
    <property type="entry name" value="Carboxypeptidase_G2"/>
    <property type="match status" value="1"/>
</dbReference>
<evidence type="ECO:0000313" key="8">
    <source>
        <dbReference type="Proteomes" id="UP000013085"/>
    </source>
</evidence>
<sequence>MQQIYEAVRRSVNENRENMLALWEQIVNIDSDSRNIPGVESVCRVLKQEMEDIGMAVRVLPSGGAGPVLIGEWCMDASKKPLLFIGHMDTVFKEGTAEKNPFEIDERGLAHGPGVLDMKAGLVIALYAVRALRDAGYRERPVKCIFMGDEENLHMFSGAKDIMVSELGEAEAAFNFETGYMDDGLVVGRSGGGIIDVVIKGVQVHSGIEPEKGRSAVAEMAYKIIEIESRRDVERGKLINCGMVSGGIGENTVPGEAKISIGIRFPSMAIRDEILDDIKSAAEHVHIENTSAKMRVRMLMDCMETTDGVKKLFEHVKNTAAECGYGDLHAFSVSGVSDSGISVSNGVPTICAMGVKGAGNHTMNEYAVVESLFERTVLAGCAAYAL</sequence>
<dbReference type="RefSeq" id="WP_002593864.1">
    <property type="nucleotide sequence ID" value="NZ_KB850981.1"/>
</dbReference>
<dbReference type="Pfam" id="PF07687">
    <property type="entry name" value="M20_dimer"/>
    <property type="match status" value="1"/>
</dbReference>
<dbReference type="AlphaFoldDB" id="A0A0E2HK98"/>
<dbReference type="Gene3D" id="3.40.630.10">
    <property type="entry name" value="Zn peptidases"/>
    <property type="match status" value="1"/>
</dbReference>
<dbReference type="InterPro" id="IPR011650">
    <property type="entry name" value="Peptidase_M20_dimer"/>
</dbReference>
<gene>
    <name evidence="7" type="ORF">HMPREF1090_03872</name>
</gene>
<proteinExistence type="predicted"/>
<feature type="active site" description="Proton acceptor" evidence="5">
    <location>
        <position position="150"/>
    </location>
</feature>
<evidence type="ECO:0000313" key="7">
    <source>
        <dbReference type="EMBL" id="ENZ11891.1"/>
    </source>
</evidence>
<dbReference type="PATRIC" id="fig|999408.3.peg.4136"/>
<dbReference type="InterPro" id="IPR001261">
    <property type="entry name" value="ArgE/DapE_CS"/>
</dbReference>
<dbReference type="GO" id="GO:0016787">
    <property type="term" value="F:hydrolase activity"/>
    <property type="evidence" value="ECO:0007669"/>
    <property type="project" value="UniProtKB-KW"/>
</dbReference>
<protein>
    <recommendedName>
        <fullName evidence="6">Peptidase M20 dimerisation domain-containing protein</fullName>
    </recommendedName>
</protein>
<feature type="domain" description="Peptidase M20 dimerisation" evidence="6">
    <location>
        <begin position="190"/>
        <end position="286"/>
    </location>
</feature>
<dbReference type="InterPro" id="IPR036264">
    <property type="entry name" value="Bact_exopeptidase_dim_dom"/>
</dbReference>
<dbReference type="PANTHER" id="PTHR43808:SF9">
    <property type="entry name" value="BLL0789 PROTEIN"/>
    <property type="match status" value="1"/>
</dbReference>
<name>A0A0E2HK98_9FIRM</name>
<evidence type="ECO:0000256" key="4">
    <source>
        <dbReference type="ARBA" id="ARBA00022833"/>
    </source>
</evidence>
<evidence type="ECO:0000256" key="3">
    <source>
        <dbReference type="ARBA" id="ARBA00022801"/>
    </source>
</evidence>
<dbReference type="PROSITE" id="PS00758">
    <property type="entry name" value="ARGE_DAPE_CPG2_1"/>
    <property type="match status" value="1"/>
</dbReference>
<dbReference type="EMBL" id="AGYR01000041">
    <property type="protein sequence ID" value="ENZ11891.1"/>
    <property type="molecule type" value="Genomic_DNA"/>
</dbReference>
<organism evidence="7 8">
    <name type="scientific">[Clostridium] clostridioforme 90A8</name>
    <dbReference type="NCBI Taxonomy" id="999408"/>
    <lineage>
        <taxon>Bacteria</taxon>
        <taxon>Bacillati</taxon>
        <taxon>Bacillota</taxon>
        <taxon>Clostridia</taxon>
        <taxon>Lachnospirales</taxon>
        <taxon>Lachnospiraceae</taxon>
        <taxon>Enterocloster</taxon>
    </lineage>
</organism>
<evidence type="ECO:0000256" key="2">
    <source>
        <dbReference type="ARBA" id="ARBA00022723"/>
    </source>
</evidence>
<dbReference type="Gene3D" id="3.30.70.360">
    <property type="match status" value="1"/>
</dbReference>
<evidence type="ECO:0000256" key="5">
    <source>
        <dbReference type="PIRSR" id="PIRSR037238-1"/>
    </source>
</evidence>
<accession>A0A0E2HK98</accession>
<keyword evidence="3" id="KW-0378">Hydrolase</keyword>
<dbReference type="InterPro" id="IPR002933">
    <property type="entry name" value="Peptidase_M20"/>
</dbReference>
<dbReference type="InterPro" id="IPR017150">
    <property type="entry name" value="Pept_M20_glutamate_carboxypep"/>
</dbReference>
<evidence type="ECO:0000256" key="1">
    <source>
        <dbReference type="ARBA" id="ARBA00001947"/>
    </source>
</evidence>
<evidence type="ECO:0000259" key="6">
    <source>
        <dbReference type="Pfam" id="PF07687"/>
    </source>
</evidence>
<dbReference type="PANTHER" id="PTHR43808">
    <property type="entry name" value="ACETYLORNITHINE DEACETYLASE"/>
    <property type="match status" value="1"/>
</dbReference>
<dbReference type="GO" id="GO:0046872">
    <property type="term" value="F:metal ion binding"/>
    <property type="evidence" value="ECO:0007669"/>
    <property type="project" value="UniProtKB-KW"/>
</dbReference>
<reference evidence="7 8" key="1">
    <citation type="submission" date="2013-01" db="EMBL/GenBank/DDBJ databases">
        <title>The Genome Sequence of Clostridium clostridioforme 90A8.</title>
        <authorList>
            <consortium name="The Broad Institute Genome Sequencing Platform"/>
            <person name="Earl A."/>
            <person name="Ward D."/>
            <person name="Feldgarden M."/>
            <person name="Gevers D."/>
            <person name="Courvalin P."/>
            <person name="Lambert T."/>
            <person name="Walker B."/>
            <person name="Young S.K."/>
            <person name="Zeng Q."/>
            <person name="Gargeya S."/>
            <person name="Fitzgerald M."/>
            <person name="Haas B."/>
            <person name="Abouelleil A."/>
            <person name="Alvarado L."/>
            <person name="Arachchi H.M."/>
            <person name="Berlin A.M."/>
            <person name="Chapman S.B."/>
            <person name="Dewar J."/>
            <person name="Goldberg J."/>
            <person name="Griggs A."/>
            <person name="Gujja S."/>
            <person name="Hansen M."/>
            <person name="Howarth C."/>
            <person name="Imamovic A."/>
            <person name="Larimer J."/>
            <person name="McCowan C."/>
            <person name="Murphy C."/>
            <person name="Neiman D."/>
            <person name="Pearson M."/>
            <person name="Priest M."/>
            <person name="Roberts A."/>
            <person name="Saif S."/>
            <person name="Shea T."/>
            <person name="Sisk P."/>
            <person name="Sykes S."/>
            <person name="Wortman J."/>
            <person name="Nusbaum C."/>
            <person name="Birren B."/>
        </authorList>
    </citation>
    <scope>NUCLEOTIDE SEQUENCE [LARGE SCALE GENOMIC DNA]</scope>
    <source>
        <strain evidence="7 8">90A8</strain>
    </source>
</reference>
<dbReference type="SUPFAM" id="SSF55031">
    <property type="entry name" value="Bacterial exopeptidase dimerisation domain"/>
    <property type="match status" value="1"/>
</dbReference>
<keyword evidence="2" id="KW-0479">Metal-binding</keyword>
<dbReference type="InterPro" id="IPR050072">
    <property type="entry name" value="Peptidase_M20A"/>
</dbReference>